<protein>
    <submittedName>
        <fullName evidence="2">Uncharacterized protein</fullName>
    </submittedName>
</protein>
<keyword evidence="3" id="KW-1185">Reference proteome</keyword>
<dbReference type="RefSeq" id="WP_276264055.1">
    <property type="nucleotide sequence ID" value="NZ_JARJLM010000096.1"/>
</dbReference>
<sequence>MSDSADTSGSTEAQADAIQEAEEKFEHAARGARNELQQANEEAESQFYAALRNAAPKDPQVIASAQARLARALADSREAYRLAIAKAEGARIQALAIITARTCNRAQLDTESPLSGLVRRLARQLAAERALRLSPSPGADDTTPPTKKRPPP</sequence>
<evidence type="ECO:0000256" key="1">
    <source>
        <dbReference type="SAM" id="MobiDB-lite"/>
    </source>
</evidence>
<feature type="region of interest" description="Disordered" evidence="1">
    <location>
        <begin position="129"/>
        <end position="152"/>
    </location>
</feature>
<organism evidence="2 3">
    <name type="scientific">Cupriavidus basilensis</name>
    <dbReference type="NCBI Taxonomy" id="68895"/>
    <lineage>
        <taxon>Bacteria</taxon>
        <taxon>Pseudomonadati</taxon>
        <taxon>Pseudomonadota</taxon>
        <taxon>Betaproteobacteria</taxon>
        <taxon>Burkholderiales</taxon>
        <taxon>Burkholderiaceae</taxon>
        <taxon>Cupriavidus</taxon>
    </lineage>
</organism>
<dbReference type="Proteomes" id="UP001216674">
    <property type="component" value="Unassembled WGS sequence"/>
</dbReference>
<feature type="region of interest" description="Disordered" evidence="1">
    <location>
        <begin position="1"/>
        <end position="43"/>
    </location>
</feature>
<comment type="caution">
    <text evidence="2">The sequence shown here is derived from an EMBL/GenBank/DDBJ whole genome shotgun (WGS) entry which is preliminary data.</text>
</comment>
<dbReference type="EMBL" id="JARJLM010000096">
    <property type="protein sequence ID" value="MDF3832440.1"/>
    <property type="molecule type" value="Genomic_DNA"/>
</dbReference>
<feature type="compositionally biased region" description="Basic and acidic residues" evidence="1">
    <location>
        <begin position="21"/>
        <end position="33"/>
    </location>
</feature>
<gene>
    <name evidence="2" type="ORF">P3W85_05710</name>
</gene>
<reference evidence="2 3" key="1">
    <citation type="submission" date="2023-03" db="EMBL/GenBank/DDBJ databases">
        <title>Draft assemblies of triclosan tolerant bacteria isolated from returned activated sludge.</title>
        <authorList>
            <person name="Van Hamelsveld S."/>
        </authorList>
    </citation>
    <scope>NUCLEOTIDE SEQUENCE [LARGE SCALE GENOMIC DNA]</scope>
    <source>
        <strain evidence="2 3">GW210010_S58</strain>
    </source>
</reference>
<proteinExistence type="predicted"/>
<accession>A0ABT6AIL5</accession>
<evidence type="ECO:0000313" key="3">
    <source>
        <dbReference type="Proteomes" id="UP001216674"/>
    </source>
</evidence>
<name>A0ABT6AIL5_9BURK</name>
<feature type="compositionally biased region" description="Polar residues" evidence="1">
    <location>
        <begin position="1"/>
        <end position="11"/>
    </location>
</feature>
<evidence type="ECO:0000313" key="2">
    <source>
        <dbReference type="EMBL" id="MDF3832440.1"/>
    </source>
</evidence>